<name>A0A4U1JPM2_RHOCA</name>
<dbReference type="Proteomes" id="UP000310597">
    <property type="component" value="Unassembled WGS sequence"/>
</dbReference>
<gene>
    <name evidence="1" type="ORF">FBT96_12385</name>
</gene>
<comment type="caution">
    <text evidence="1">The sequence shown here is derived from an EMBL/GenBank/DDBJ whole genome shotgun (WGS) entry which is preliminary data.</text>
</comment>
<dbReference type="RefSeq" id="WP_136907081.1">
    <property type="nucleotide sequence ID" value="NZ_SWJZ01000050.1"/>
</dbReference>
<dbReference type="Pfam" id="PF06252">
    <property type="entry name" value="GemA"/>
    <property type="match status" value="1"/>
</dbReference>
<evidence type="ECO:0000313" key="2">
    <source>
        <dbReference type="Proteomes" id="UP000310597"/>
    </source>
</evidence>
<sequence>MNLNTVINIAKGQIGMAEDDYRAMLERVTGQASLKLMTDRQKAAVLDEMKRMGFQKTGGKRAPAARRDVRYCHVLWGKLHKAGVANVAGAKGLNAFIRSRYGAAWGAVPIDIDRMTDAKQISAVIEALQAWCKRHNIPTELPREGDRK</sequence>
<proteinExistence type="predicted"/>
<dbReference type="InterPro" id="IPR009363">
    <property type="entry name" value="Phage_Mu_Gp16"/>
</dbReference>
<protein>
    <submittedName>
        <fullName evidence="1">Regulatory protein GemA</fullName>
    </submittedName>
</protein>
<dbReference type="OrthoDB" id="7353918at2"/>
<dbReference type="AlphaFoldDB" id="A0A4U1JPM2"/>
<reference evidence="1 2" key="1">
    <citation type="submission" date="2019-04" db="EMBL/GenBank/DDBJ databases">
        <title>Draft Whole-Genome sequence of the purple photosynthetic bacterium Rhodobacter capsulatus SP108 with an indigenous class A beta-lactamase.</title>
        <authorList>
            <person name="Robertson S."/>
            <person name="Meyer T.E."/>
            <person name="Kyndt J.A."/>
        </authorList>
    </citation>
    <scope>NUCLEOTIDE SEQUENCE [LARGE SCALE GENOMIC DNA]</scope>
    <source>
        <strain evidence="1 2">SP108</strain>
    </source>
</reference>
<evidence type="ECO:0000313" key="1">
    <source>
        <dbReference type="EMBL" id="TKD17935.1"/>
    </source>
</evidence>
<organism evidence="1 2">
    <name type="scientific">Rhodobacter capsulatus</name>
    <name type="common">Rhodopseudomonas capsulata</name>
    <dbReference type="NCBI Taxonomy" id="1061"/>
    <lineage>
        <taxon>Bacteria</taxon>
        <taxon>Pseudomonadati</taxon>
        <taxon>Pseudomonadota</taxon>
        <taxon>Alphaproteobacteria</taxon>
        <taxon>Rhodobacterales</taxon>
        <taxon>Rhodobacter group</taxon>
        <taxon>Rhodobacter</taxon>
    </lineage>
</organism>
<accession>A0A4U1JPM2</accession>
<dbReference type="EMBL" id="SWJZ01000050">
    <property type="protein sequence ID" value="TKD17935.1"/>
    <property type="molecule type" value="Genomic_DNA"/>
</dbReference>